<dbReference type="PROSITE" id="PS50082">
    <property type="entry name" value="WD_REPEATS_2"/>
    <property type="match status" value="1"/>
</dbReference>
<sequence>MTLPPQWSPKEVIDLTGDDDDDVERQVQSPPSRLPSAVANSIEKRYVNGIPAGNSHGHPYVQPRPAPVQPPYRSLTASTPPYASSPPAKRQKLSEPPYGTAYEEQLITASVGQHLSSYARGAVEALNNKDLDKDKLRSEIQSVLAKHFGSTIRQNGRLPDSAVSDVKARAKSLAQKFALLPEILKGNGRLTKMKSEELKTPHVFHVDFTLGEAQKVQLAVRKAVGSEKKHDDPYKDLARLLKKLKRPGDLIRLASQLEIEKRNADDISAFLADVLQKKATDQEPRVLSIEKDQHDRRGEALRDSRLSSLLMAREVSGNRFRTRRMRDLTNELCKNLEDGLRLRKEFSNCAGDISTVSWISNSVYIAGTTAHMDSHNQQYNRTGNLVLGLVSQAQTKLKSFADHRILRPIVQTGENSTAEMRASQDLWLYTSVVSSDHDPIHHRTYTSGFDRSAKVWRVEESGSSMQCVGTWKHDGIVNFVQASQVDHPAGLVATAADVPTGAVRVYTVKPDDVSNSTYASYSARRVPDADGTFSTKWTYFPSTMKWGVEESVRHLLLVGFSPRSLTEDENDIPEDRLNTGELCMWDGLTGQAVRIPSANSQNVFEVLWHPYRPEFIVASSPAGDFDADIRTQVRIYVRDRSSEHDIHFKFLKSFDCTALDVNELTIMPNSPSFYYITAGCTDGKTYVWDSAQPETLRRRPVHVLAHGPPLEDIAVGDHEDDTGVKFTAWATSMDRFYTGSSDGVVKVWNIRGGEAKGRVLLEAQAQISHGAFSPDYSKLVVGDASGRVFVLSVDEDDEDEEKPASLANLNGPRGPVATNRRGPTQITPHPEPPSPQLILEPVIEIGRAYVTARQLRFSGDRAMGMVQDINYADTGLFRREAHAEHDPTRELMAYVEYNQQVNYRMFANDPIRTRPVKNLGLSNEGSDGNVIEGGEPKASEVARRHEKNCKLDLDFEGLSLETRHALEKDRVPLEELCDGVEYYGLEEIDEVEENLQEGRC</sequence>
<protein>
    <recommendedName>
        <fullName evidence="6">WD40 repeat-like protein</fullName>
    </recommendedName>
</protein>
<dbReference type="SMART" id="SM00320">
    <property type="entry name" value="WD40"/>
    <property type="match status" value="6"/>
</dbReference>
<feature type="region of interest" description="Disordered" evidence="3">
    <location>
        <begin position="1"/>
        <end position="96"/>
    </location>
</feature>
<name>A0ABR3WGW0_9PEZI</name>
<reference evidence="4 5" key="1">
    <citation type="journal article" date="2024" name="IMA Fungus">
        <title>IMA Genome - F19 : A genome assembly and annotation guide to empower mycologists, including annotated draft genome sequences of Ceratocystis pirilliformis, Diaporthe australafricana, Fusarium ophioides, Paecilomyces lecythidis, and Sporothrix stenoceras.</title>
        <authorList>
            <person name="Aylward J."/>
            <person name="Wilson A.M."/>
            <person name="Visagie C.M."/>
            <person name="Spraker J."/>
            <person name="Barnes I."/>
            <person name="Buitendag C."/>
            <person name="Ceriani C."/>
            <person name="Del Mar Angel L."/>
            <person name="du Plessis D."/>
            <person name="Fuchs T."/>
            <person name="Gasser K."/>
            <person name="Kramer D."/>
            <person name="Li W."/>
            <person name="Munsamy K."/>
            <person name="Piso A."/>
            <person name="Price J.L."/>
            <person name="Sonnekus B."/>
            <person name="Thomas C."/>
            <person name="van der Nest A."/>
            <person name="van Dijk A."/>
            <person name="van Heerden A."/>
            <person name="van Vuuren N."/>
            <person name="Yilmaz N."/>
            <person name="Duong T.A."/>
            <person name="van der Merwe N.A."/>
            <person name="Wingfield M.J."/>
            <person name="Wingfield B.D."/>
        </authorList>
    </citation>
    <scope>NUCLEOTIDE SEQUENCE [LARGE SCALE GENOMIC DNA]</scope>
    <source>
        <strain evidence="4 5">CMW 18300</strain>
    </source>
</reference>
<dbReference type="PANTHER" id="PTHR19842">
    <property type="entry name" value="G BETA-LIKE PROTEIN GBL"/>
    <property type="match status" value="1"/>
</dbReference>
<evidence type="ECO:0008006" key="6">
    <source>
        <dbReference type="Google" id="ProtNLM"/>
    </source>
</evidence>
<dbReference type="InterPro" id="IPR001680">
    <property type="entry name" value="WD40_rpt"/>
</dbReference>
<evidence type="ECO:0000256" key="3">
    <source>
        <dbReference type="SAM" id="MobiDB-lite"/>
    </source>
</evidence>
<accession>A0ABR3WGW0</accession>
<dbReference type="Gene3D" id="2.130.10.10">
    <property type="entry name" value="YVTN repeat-like/Quinoprotein amine dehydrogenase"/>
    <property type="match status" value="1"/>
</dbReference>
<dbReference type="SUPFAM" id="SSF50978">
    <property type="entry name" value="WD40 repeat-like"/>
    <property type="match status" value="1"/>
</dbReference>
<dbReference type="InterPro" id="IPR037588">
    <property type="entry name" value="MLST8"/>
</dbReference>
<dbReference type="PANTHER" id="PTHR19842:SF2">
    <property type="entry name" value="WD REPEAT PROTEIN (AFU_ORTHOLOGUE AFUA_5G04300)"/>
    <property type="match status" value="1"/>
</dbReference>
<dbReference type="EMBL" id="JAWRVE010000084">
    <property type="protein sequence ID" value="KAL1861610.1"/>
    <property type="molecule type" value="Genomic_DNA"/>
</dbReference>
<evidence type="ECO:0000256" key="1">
    <source>
        <dbReference type="ARBA" id="ARBA00009890"/>
    </source>
</evidence>
<evidence type="ECO:0000256" key="2">
    <source>
        <dbReference type="PROSITE-ProRule" id="PRU00221"/>
    </source>
</evidence>
<comment type="similarity">
    <text evidence="1">Belongs to the WD repeat LST8 family.</text>
</comment>
<organism evidence="4 5">
    <name type="scientific">Diaporthe australafricana</name>
    <dbReference type="NCBI Taxonomy" id="127596"/>
    <lineage>
        <taxon>Eukaryota</taxon>
        <taxon>Fungi</taxon>
        <taxon>Dikarya</taxon>
        <taxon>Ascomycota</taxon>
        <taxon>Pezizomycotina</taxon>
        <taxon>Sordariomycetes</taxon>
        <taxon>Sordariomycetidae</taxon>
        <taxon>Diaporthales</taxon>
        <taxon>Diaporthaceae</taxon>
        <taxon>Diaporthe</taxon>
    </lineage>
</organism>
<keyword evidence="2" id="KW-0853">WD repeat</keyword>
<evidence type="ECO:0000313" key="5">
    <source>
        <dbReference type="Proteomes" id="UP001583177"/>
    </source>
</evidence>
<feature type="repeat" description="WD" evidence="2">
    <location>
        <begin position="717"/>
        <end position="758"/>
    </location>
</feature>
<dbReference type="InterPro" id="IPR015943">
    <property type="entry name" value="WD40/YVTN_repeat-like_dom_sf"/>
</dbReference>
<evidence type="ECO:0000313" key="4">
    <source>
        <dbReference type="EMBL" id="KAL1861610.1"/>
    </source>
</evidence>
<dbReference type="Proteomes" id="UP001583177">
    <property type="component" value="Unassembled WGS sequence"/>
</dbReference>
<feature type="region of interest" description="Disordered" evidence="3">
    <location>
        <begin position="793"/>
        <end position="836"/>
    </location>
</feature>
<keyword evidence="5" id="KW-1185">Reference proteome</keyword>
<gene>
    <name evidence="4" type="ORF">Daus18300_008726</name>
</gene>
<comment type="caution">
    <text evidence="4">The sequence shown here is derived from an EMBL/GenBank/DDBJ whole genome shotgun (WGS) entry which is preliminary data.</text>
</comment>
<proteinExistence type="inferred from homology"/>
<dbReference type="InterPro" id="IPR036322">
    <property type="entry name" value="WD40_repeat_dom_sf"/>
</dbReference>
<feature type="compositionally biased region" description="Low complexity" evidence="3">
    <location>
        <begin position="74"/>
        <end position="88"/>
    </location>
</feature>